<name>A0A0B5EVY9_STRA4</name>
<evidence type="ECO:0000313" key="1">
    <source>
        <dbReference type="EMBL" id="AJE86983.1"/>
    </source>
</evidence>
<dbReference type="AlphaFoldDB" id="A0A0B5EVY9"/>
<gene>
    <name evidence="1" type="ORF">SLNWT_6607</name>
</gene>
<accession>A0A0B5EVY9</accession>
<dbReference type="EMBL" id="CP010519">
    <property type="protein sequence ID" value="AJE86983.1"/>
    <property type="molecule type" value="Genomic_DNA"/>
</dbReference>
<dbReference type="KEGG" id="sals:SLNWT_6607"/>
<protein>
    <submittedName>
        <fullName evidence="1">Uncharacterized protein</fullName>
    </submittedName>
</protein>
<keyword evidence="2" id="KW-1185">Reference proteome</keyword>
<dbReference type="Proteomes" id="UP000031523">
    <property type="component" value="Chromosome"/>
</dbReference>
<reference evidence="1 2" key="1">
    <citation type="submission" date="2015-01" db="EMBL/GenBank/DDBJ databases">
        <title>Enhanced salinomycin production by adjusting the supply of polyketide extender units in Streptomyce albus DSM 41398.</title>
        <authorList>
            <person name="Lu C."/>
        </authorList>
    </citation>
    <scope>NUCLEOTIDE SEQUENCE [LARGE SCALE GENOMIC DNA]</scope>
    <source>
        <strain evidence="2">ATCC 21838 / DSM 41398 / FERM P-419 / JCM 4703 / NBRC 107858</strain>
    </source>
</reference>
<sequence length="38" mass="3877">MNAVSCTRGSLPPIAAINAVCSTAASSCRNRRTAVTEP</sequence>
<proteinExistence type="predicted"/>
<evidence type="ECO:0000313" key="2">
    <source>
        <dbReference type="Proteomes" id="UP000031523"/>
    </source>
</evidence>
<organism evidence="1 2">
    <name type="scientific">Streptomyces albus (strain ATCC 21838 / DSM 41398 / FERM P-419 / JCM 4703 / NBRC 107858)</name>
    <dbReference type="NCBI Taxonomy" id="1081613"/>
    <lineage>
        <taxon>Bacteria</taxon>
        <taxon>Bacillati</taxon>
        <taxon>Actinomycetota</taxon>
        <taxon>Actinomycetes</taxon>
        <taxon>Kitasatosporales</taxon>
        <taxon>Streptomycetaceae</taxon>
        <taxon>Streptomyces</taxon>
    </lineage>
</organism>